<evidence type="ECO:0008006" key="5">
    <source>
        <dbReference type="Google" id="ProtNLM"/>
    </source>
</evidence>
<dbReference type="AlphaFoldDB" id="A0A4R6EG18"/>
<keyword evidence="4" id="KW-1185">Reference proteome</keyword>
<dbReference type="OrthoDB" id="9784811at2"/>
<comment type="caution">
    <text evidence="3">The sequence shown here is derived from an EMBL/GenBank/DDBJ whole genome shotgun (WGS) entry which is preliminary data.</text>
</comment>
<feature type="signal peptide" evidence="2">
    <location>
        <begin position="1"/>
        <end position="23"/>
    </location>
</feature>
<keyword evidence="2" id="KW-0732">Signal</keyword>
<evidence type="ECO:0000256" key="2">
    <source>
        <dbReference type="SAM" id="SignalP"/>
    </source>
</evidence>
<feature type="region of interest" description="Disordered" evidence="1">
    <location>
        <begin position="241"/>
        <end position="266"/>
    </location>
</feature>
<protein>
    <recommendedName>
        <fullName evidence="5">Divergent polysaccharide deacetylase</fullName>
    </recommendedName>
</protein>
<dbReference type="PANTHER" id="PTHR30105">
    <property type="entry name" value="UNCHARACTERIZED YIBQ-RELATED"/>
    <property type="match status" value="1"/>
</dbReference>
<evidence type="ECO:0000313" key="4">
    <source>
        <dbReference type="Proteomes" id="UP000295530"/>
    </source>
</evidence>
<feature type="chain" id="PRO_5020986553" description="Divergent polysaccharide deacetylase" evidence="2">
    <location>
        <begin position="24"/>
        <end position="311"/>
    </location>
</feature>
<dbReference type="GO" id="GO:0005975">
    <property type="term" value="P:carbohydrate metabolic process"/>
    <property type="evidence" value="ECO:0007669"/>
    <property type="project" value="InterPro"/>
</dbReference>
<organism evidence="3 4">
    <name type="scientific">Scandinavium goeteborgense</name>
    <dbReference type="NCBI Taxonomy" id="1851514"/>
    <lineage>
        <taxon>Bacteria</taxon>
        <taxon>Pseudomonadati</taxon>
        <taxon>Pseudomonadota</taxon>
        <taxon>Gammaproteobacteria</taxon>
        <taxon>Enterobacterales</taxon>
        <taxon>Enterobacteriaceae</taxon>
        <taxon>Scandinavium</taxon>
    </lineage>
</organism>
<gene>
    <name evidence="3" type="ORF">EC847_10950</name>
</gene>
<dbReference type="PANTHER" id="PTHR30105:SF2">
    <property type="entry name" value="DIVERGENT POLYSACCHARIDE DEACETYLASE SUPERFAMILY"/>
    <property type="match status" value="1"/>
</dbReference>
<evidence type="ECO:0000313" key="3">
    <source>
        <dbReference type="EMBL" id="TDN57256.1"/>
    </source>
</evidence>
<dbReference type="RefSeq" id="WP_133461549.1">
    <property type="nucleotide sequence ID" value="NZ_SNVX01000009.1"/>
</dbReference>
<name>A0A4R6EG18_SCAGO</name>
<dbReference type="SUPFAM" id="SSF88713">
    <property type="entry name" value="Glycoside hydrolase/deacetylase"/>
    <property type="match status" value="1"/>
</dbReference>
<dbReference type="InterPro" id="IPR011330">
    <property type="entry name" value="Glyco_hydro/deAcase_b/a-brl"/>
</dbReference>
<dbReference type="CDD" id="cd10936">
    <property type="entry name" value="CE4_DAC2"/>
    <property type="match status" value="1"/>
</dbReference>
<dbReference type="Proteomes" id="UP000295530">
    <property type="component" value="Unassembled WGS sequence"/>
</dbReference>
<dbReference type="Pfam" id="PF04748">
    <property type="entry name" value="Polysacc_deac_2"/>
    <property type="match status" value="1"/>
</dbReference>
<dbReference type="InterPro" id="IPR006837">
    <property type="entry name" value="Divergent_DAC"/>
</dbReference>
<accession>A0A4R6EG18</accession>
<feature type="compositionally biased region" description="Polar residues" evidence="1">
    <location>
        <begin position="241"/>
        <end position="262"/>
    </location>
</feature>
<dbReference type="Gene3D" id="3.20.20.370">
    <property type="entry name" value="Glycoside hydrolase/deacetylase"/>
    <property type="match status" value="1"/>
</dbReference>
<sequence>MLQFRSLALSITAALAMISPAHAGKLSIVIDDFGYRPHQENQVLALPNTISVAVLPNAPHAREMATKAHNGGHEVLIHLPMAPLSKQPLEKDTLRPDMSSDEIDRIIRDAVGKVPYAVGLNNHMGSAMTSSLFGMQKVMQTLSHYNFYFLDSMTIGNSQSMRAAAGTGVKVIKRRVFLDDKQNEAEIRVQFNRAIQLARRNGSAIAIGHPHPTTVRVLQQMVYNLPPDITLVRPSSLLNEQQVDTSTPQNGAPAQQSTSSRNPFRGVKLCKPKQPQQPVYASRFFTVLGDSITHSTLVQYMQLQWQGWDQP</sequence>
<evidence type="ECO:0000256" key="1">
    <source>
        <dbReference type="SAM" id="MobiDB-lite"/>
    </source>
</evidence>
<reference evidence="3 4" key="1">
    <citation type="submission" date="2019-03" db="EMBL/GenBank/DDBJ databases">
        <title>Genomic analyses of the natural microbiome of Caenorhabditis elegans.</title>
        <authorList>
            <person name="Samuel B."/>
        </authorList>
    </citation>
    <scope>NUCLEOTIDE SEQUENCE [LARGE SCALE GENOMIC DNA]</scope>
    <source>
        <strain evidence="3 4">BIGb0156</strain>
    </source>
</reference>
<dbReference type="EMBL" id="SNVX01000009">
    <property type="protein sequence ID" value="TDN57256.1"/>
    <property type="molecule type" value="Genomic_DNA"/>
</dbReference>
<proteinExistence type="predicted"/>